<evidence type="ECO:0000256" key="4">
    <source>
        <dbReference type="ARBA" id="ARBA00023186"/>
    </source>
</evidence>
<evidence type="ECO:0000256" key="6">
    <source>
        <dbReference type="SAM" id="MobiDB-lite"/>
    </source>
</evidence>
<evidence type="ECO:0000259" key="7">
    <source>
        <dbReference type="Pfam" id="PF09649"/>
    </source>
</evidence>
<reference evidence="8" key="1">
    <citation type="submission" date="2020-06" db="EMBL/GenBank/DDBJ databases">
        <title>Genomes of multiple members of Pneumocystis genus reveal paths to human pathogen Pneumocystis jirovecii.</title>
        <authorList>
            <person name="Cisse O.H."/>
            <person name="Ma L."/>
            <person name="Dekker J."/>
            <person name="Khil P."/>
            <person name="Jo J."/>
            <person name="Brenchley J."/>
            <person name="Blair R."/>
            <person name="Pahar B."/>
            <person name="Chabe M."/>
            <person name="Van Rompay K.A."/>
            <person name="Keesler R."/>
            <person name="Sukura A."/>
            <person name="Hirsch V."/>
            <person name="Kutty G."/>
            <person name="Liu Y."/>
            <person name="Peng L."/>
            <person name="Chen J."/>
            <person name="Song J."/>
            <person name="Weissenbacher-Lang C."/>
            <person name="Xu J."/>
            <person name="Upham N.S."/>
            <person name="Stajich J.E."/>
            <person name="Cuomo C.A."/>
            <person name="Cushion M.T."/>
            <person name="Kovacs J.A."/>
        </authorList>
    </citation>
    <scope>NUCLEOTIDE SEQUENCE</scope>
    <source>
        <strain evidence="8">2A</strain>
    </source>
</reference>
<feature type="compositionally biased region" description="Acidic residues" evidence="6">
    <location>
        <begin position="37"/>
        <end position="74"/>
    </location>
</feature>
<dbReference type="EMBL" id="CP054541">
    <property type="protein sequence ID" value="QSL66200.1"/>
    <property type="molecule type" value="Genomic_DNA"/>
</dbReference>
<protein>
    <recommendedName>
        <fullName evidence="7">Histone chaperone domain-containing protein</fullName>
    </recommendedName>
</protein>
<dbReference type="AlphaFoldDB" id="A0A899FQI6"/>
<feature type="region of interest" description="Disordered" evidence="6">
    <location>
        <begin position="32"/>
        <end position="86"/>
    </location>
</feature>
<proteinExistence type="inferred from homology"/>
<name>A0A899FQI6_9ASCO</name>
<evidence type="ECO:0000256" key="3">
    <source>
        <dbReference type="ARBA" id="ARBA00008057"/>
    </source>
</evidence>
<accession>A0A899FQI6</accession>
<evidence type="ECO:0000313" key="9">
    <source>
        <dbReference type="Proteomes" id="UP000663699"/>
    </source>
</evidence>
<evidence type="ECO:0000256" key="5">
    <source>
        <dbReference type="ARBA" id="ARBA00023242"/>
    </source>
</evidence>
<keyword evidence="4" id="KW-0143">Chaperone</keyword>
<comment type="similarity">
    <text evidence="3">Belongs to the CHZ1 family.</text>
</comment>
<evidence type="ECO:0000313" key="8">
    <source>
        <dbReference type="EMBL" id="QSL66200.1"/>
    </source>
</evidence>
<keyword evidence="5" id="KW-0539">Nucleus</keyword>
<evidence type="ECO:0000256" key="1">
    <source>
        <dbReference type="ARBA" id="ARBA00002212"/>
    </source>
</evidence>
<dbReference type="InterPro" id="IPR019098">
    <property type="entry name" value="Histone_chaperone_domain_CHZ"/>
</dbReference>
<keyword evidence="9" id="KW-1185">Reference proteome</keyword>
<sequence length="116" mass="13254">MQETVESSCDQFSNHICRYELKKKEKTSEFIASYAGLEDDDEDPEDDSSDDELDGENDLEEIDEEDVTEDDMAEIDPSNIIGSSRTRGRRVDYVNDVVCDDIVEDDEEDTDFNVPL</sequence>
<dbReference type="GO" id="GO:0005634">
    <property type="term" value="C:nucleus"/>
    <property type="evidence" value="ECO:0007669"/>
    <property type="project" value="UniProtKB-SubCell"/>
</dbReference>
<dbReference type="Proteomes" id="UP000663699">
    <property type="component" value="Chromosome 10"/>
</dbReference>
<dbReference type="Pfam" id="PF09649">
    <property type="entry name" value="CHZ"/>
    <property type="match status" value="1"/>
</dbReference>
<gene>
    <name evidence="8" type="ORF">MERGE_000575</name>
</gene>
<comment type="subcellular location">
    <subcellularLocation>
        <location evidence="2">Nucleus</location>
    </subcellularLocation>
</comment>
<feature type="domain" description="Histone chaperone" evidence="7">
    <location>
        <begin position="68"/>
        <end position="93"/>
    </location>
</feature>
<dbReference type="OrthoDB" id="2506169at2759"/>
<evidence type="ECO:0000256" key="2">
    <source>
        <dbReference type="ARBA" id="ARBA00004123"/>
    </source>
</evidence>
<organism evidence="8 9">
    <name type="scientific">Pneumocystis wakefieldiae</name>
    <dbReference type="NCBI Taxonomy" id="38082"/>
    <lineage>
        <taxon>Eukaryota</taxon>
        <taxon>Fungi</taxon>
        <taxon>Dikarya</taxon>
        <taxon>Ascomycota</taxon>
        <taxon>Taphrinomycotina</taxon>
        <taxon>Pneumocystomycetes</taxon>
        <taxon>Pneumocystaceae</taxon>
        <taxon>Pneumocystis</taxon>
    </lineage>
</organism>
<comment type="function">
    <text evidence="1">Forms a chaperone-bound H2A.Z-H2B complex that acts as a source for SWR1 complex-dependent H2A to H2A.Z histone replacement in chromatin.</text>
</comment>